<comment type="caution">
    <text evidence="2">Lacks conserved residue(s) required for the propagation of feature annotation.</text>
</comment>
<dbReference type="GO" id="GO:0019433">
    <property type="term" value="P:triglyceride catabolic process"/>
    <property type="evidence" value="ECO:0007669"/>
    <property type="project" value="TreeGrafter"/>
</dbReference>
<dbReference type="VEuPathDB" id="CryptoDB:Cvel_9553"/>
<dbReference type="PANTHER" id="PTHR12406:SF45">
    <property type="entry name" value="PATATIN"/>
    <property type="match status" value="1"/>
</dbReference>
<feature type="domain" description="PNPLA" evidence="3">
    <location>
        <begin position="73"/>
        <end position="305"/>
    </location>
</feature>
<dbReference type="InterPro" id="IPR016035">
    <property type="entry name" value="Acyl_Trfase/lysoPLipase"/>
</dbReference>
<keyword evidence="1 2" id="KW-0443">Lipid metabolism</keyword>
<organism evidence="4">
    <name type="scientific">Chromera velia CCMP2878</name>
    <dbReference type="NCBI Taxonomy" id="1169474"/>
    <lineage>
        <taxon>Eukaryota</taxon>
        <taxon>Sar</taxon>
        <taxon>Alveolata</taxon>
        <taxon>Colpodellida</taxon>
        <taxon>Chromeraceae</taxon>
        <taxon>Chromera</taxon>
    </lineage>
</organism>
<proteinExistence type="predicted"/>
<feature type="active site" description="Proton acceptor" evidence="2">
    <location>
        <position position="290"/>
    </location>
</feature>
<sequence length="408" mass="44883">MMKAFGNKLWSLPTNPIPRAFHRAYSNQRLSFGSHEAAQHEGRTMRVVGAKGGHWCTKEQVQRQGEKRRRPILFFPGGGLRFYWMIGAAQYLQEHFELHKCHVAGASAGALVALLVASGSDLGAAVRLAFRIAEEEGMWPKRRSRGAGRDVKAVAEASVLPVRLPLKSSSDDFSLSNRSFVGLPSFALGQESPFRCSLLGMGPLLRGWLNSILTEREERKEAEEGEEWSQRLSVLVSSVCTSSLTFQLRVVSGPLKPSDFVDAALGSCHLPLLLDARVFARLHDGSLCVDGSVFGLESARAALISREKELRRKEKEENDGQATGTLLTEEEEACEFVSIVPWEDSSNLDGGEATWNFGLSLLTRLSAGPDTLERWMELGRDHARRLHLSGGLKGLETVARSSPCVPMN</sequence>
<dbReference type="Pfam" id="PF01734">
    <property type="entry name" value="Patatin"/>
    <property type="match status" value="1"/>
</dbReference>
<evidence type="ECO:0000259" key="3">
    <source>
        <dbReference type="PROSITE" id="PS51635"/>
    </source>
</evidence>
<dbReference type="GO" id="GO:0005811">
    <property type="term" value="C:lipid droplet"/>
    <property type="evidence" value="ECO:0007669"/>
    <property type="project" value="TreeGrafter"/>
</dbReference>
<protein>
    <recommendedName>
        <fullName evidence="3">PNPLA domain-containing protein</fullName>
    </recommendedName>
</protein>
<dbReference type="InterPro" id="IPR033562">
    <property type="entry name" value="PLPL"/>
</dbReference>
<keyword evidence="2" id="KW-0378">Hydrolase</keyword>
<dbReference type="GO" id="GO:0004806">
    <property type="term" value="F:triacylglycerol lipase activity"/>
    <property type="evidence" value="ECO:0007669"/>
    <property type="project" value="TreeGrafter"/>
</dbReference>
<evidence type="ECO:0000256" key="2">
    <source>
        <dbReference type="PROSITE-ProRule" id="PRU01161"/>
    </source>
</evidence>
<feature type="short sequence motif" description="GXSXG" evidence="2">
    <location>
        <begin position="105"/>
        <end position="109"/>
    </location>
</feature>
<dbReference type="PANTHER" id="PTHR12406">
    <property type="entry name" value="CALCIUM-INDEPENDENT PHOSPHOLIPASE A2 IPLA2 -RELATED"/>
    <property type="match status" value="1"/>
</dbReference>
<feature type="active site" description="Nucleophile" evidence="2">
    <location>
        <position position="107"/>
    </location>
</feature>
<dbReference type="Gene3D" id="3.40.1090.10">
    <property type="entry name" value="Cytosolic phospholipase A2 catalytic domain"/>
    <property type="match status" value="1"/>
</dbReference>
<keyword evidence="2" id="KW-0442">Lipid degradation</keyword>
<accession>A0A0G4HYS8</accession>
<dbReference type="EMBL" id="CDMZ01004420">
    <property type="protein sequence ID" value="CEM49695.1"/>
    <property type="molecule type" value="Genomic_DNA"/>
</dbReference>
<reference evidence="4" key="1">
    <citation type="submission" date="2014-11" db="EMBL/GenBank/DDBJ databases">
        <authorList>
            <person name="Otto D Thomas"/>
            <person name="Naeem Raeece"/>
        </authorList>
    </citation>
    <scope>NUCLEOTIDE SEQUENCE</scope>
</reference>
<dbReference type="PROSITE" id="PS51635">
    <property type="entry name" value="PNPLA"/>
    <property type="match status" value="1"/>
</dbReference>
<dbReference type="GO" id="GO:0055088">
    <property type="term" value="P:lipid homeostasis"/>
    <property type="evidence" value="ECO:0007669"/>
    <property type="project" value="TreeGrafter"/>
</dbReference>
<dbReference type="GO" id="GO:0005737">
    <property type="term" value="C:cytoplasm"/>
    <property type="evidence" value="ECO:0007669"/>
    <property type="project" value="TreeGrafter"/>
</dbReference>
<dbReference type="InterPro" id="IPR002641">
    <property type="entry name" value="PNPLA_dom"/>
</dbReference>
<evidence type="ECO:0000313" key="4">
    <source>
        <dbReference type="EMBL" id="CEM49695.1"/>
    </source>
</evidence>
<gene>
    <name evidence="4" type="ORF">Cvel_9553</name>
</gene>
<name>A0A0G4HYS8_9ALVE</name>
<dbReference type="GO" id="GO:0016020">
    <property type="term" value="C:membrane"/>
    <property type="evidence" value="ECO:0007669"/>
    <property type="project" value="TreeGrafter"/>
</dbReference>
<evidence type="ECO:0000256" key="1">
    <source>
        <dbReference type="ARBA" id="ARBA00023098"/>
    </source>
</evidence>
<dbReference type="SUPFAM" id="SSF52151">
    <property type="entry name" value="FabD/lysophospholipase-like"/>
    <property type="match status" value="1"/>
</dbReference>
<dbReference type="AlphaFoldDB" id="A0A0G4HYS8"/>